<evidence type="ECO:0000313" key="2">
    <source>
        <dbReference type="EMBL" id="GFR18867.1"/>
    </source>
</evidence>
<organism evidence="2 3">
    <name type="scientific">Trichonephila clavata</name>
    <name type="common">Joro spider</name>
    <name type="synonym">Nephila clavata</name>
    <dbReference type="NCBI Taxonomy" id="2740835"/>
    <lineage>
        <taxon>Eukaryota</taxon>
        <taxon>Metazoa</taxon>
        <taxon>Ecdysozoa</taxon>
        <taxon>Arthropoda</taxon>
        <taxon>Chelicerata</taxon>
        <taxon>Arachnida</taxon>
        <taxon>Araneae</taxon>
        <taxon>Araneomorphae</taxon>
        <taxon>Entelegynae</taxon>
        <taxon>Araneoidea</taxon>
        <taxon>Nephilidae</taxon>
        <taxon>Trichonephila</taxon>
    </lineage>
</organism>
<proteinExistence type="predicted"/>
<gene>
    <name evidence="2" type="ORF">TNCT_406841</name>
</gene>
<dbReference type="EMBL" id="BMAO01027684">
    <property type="protein sequence ID" value="GFR18867.1"/>
    <property type="molecule type" value="Genomic_DNA"/>
</dbReference>
<keyword evidence="3" id="KW-1185">Reference proteome</keyword>
<evidence type="ECO:0000313" key="3">
    <source>
        <dbReference type="Proteomes" id="UP000887116"/>
    </source>
</evidence>
<reference evidence="2" key="1">
    <citation type="submission" date="2020-07" db="EMBL/GenBank/DDBJ databases">
        <title>Multicomponent nature underlies the extraordinary mechanical properties of spider dragline silk.</title>
        <authorList>
            <person name="Kono N."/>
            <person name="Nakamura H."/>
            <person name="Mori M."/>
            <person name="Yoshida Y."/>
            <person name="Ohtoshi R."/>
            <person name="Malay A.D."/>
            <person name="Moran D.A.P."/>
            <person name="Tomita M."/>
            <person name="Numata K."/>
            <person name="Arakawa K."/>
        </authorList>
    </citation>
    <scope>NUCLEOTIDE SEQUENCE</scope>
</reference>
<feature type="compositionally biased region" description="Polar residues" evidence="1">
    <location>
        <begin position="11"/>
        <end position="30"/>
    </location>
</feature>
<name>A0A8X6LSD1_TRICU</name>
<feature type="compositionally biased region" description="Basic and acidic residues" evidence="1">
    <location>
        <begin position="1"/>
        <end position="10"/>
    </location>
</feature>
<protein>
    <submittedName>
        <fullName evidence="2">Uncharacterized protein</fullName>
    </submittedName>
</protein>
<comment type="caution">
    <text evidence="2">The sequence shown here is derived from an EMBL/GenBank/DDBJ whole genome shotgun (WGS) entry which is preliminary data.</text>
</comment>
<feature type="region of interest" description="Disordered" evidence="1">
    <location>
        <begin position="1"/>
        <end position="39"/>
    </location>
</feature>
<accession>A0A8X6LSD1</accession>
<dbReference type="AlphaFoldDB" id="A0A8X6LSD1"/>
<evidence type="ECO:0000256" key="1">
    <source>
        <dbReference type="SAM" id="MobiDB-lite"/>
    </source>
</evidence>
<dbReference type="Proteomes" id="UP000887116">
    <property type="component" value="Unassembled WGS sequence"/>
</dbReference>
<sequence length="158" mass="17536">MTNTKSKKDTATQTEISNIETPTNIDNLTSESHKDSPIAQKPIANNLIEQETTISPETSFTDLESLNLDKRSPEILHLSVPSDTEVLMEIDKISTKRPATGNVQEAAKILKPSIRIESGGIQTTKEVEDVMLLGKKGKSRQSYLPIKYNSEKRKALRS</sequence>